<dbReference type="EMBL" id="JAIVFP010000001">
    <property type="protein sequence ID" value="MCI4684517.1"/>
    <property type="molecule type" value="Genomic_DNA"/>
</dbReference>
<evidence type="ECO:0000313" key="1">
    <source>
        <dbReference type="EMBL" id="MCI4684517.1"/>
    </source>
</evidence>
<protein>
    <submittedName>
        <fullName evidence="1">Prepilin-type N-terminal cleavage/methylation domain-containing protein</fullName>
    </submittedName>
</protein>
<dbReference type="Proteomes" id="UP001139104">
    <property type="component" value="Unassembled WGS sequence"/>
</dbReference>
<dbReference type="NCBIfam" id="TIGR02532">
    <property type="entry name" value="IV_pilin_GFxxxE"/>
    <property type="match status" value="1"/>
</dbReference>
<sequence>MKRRPPDGFTLLELLVALSLVSLMIVALAGGLRIGTRAWQSGRAGVSIDEAELAARAIAGQLERAFPATLRRANGPPVVAFDGGPDNCRFVALSEGDAQWGGLIATEIGIDGAGPGRSLDAWTQVFREDDFANGRDAMRETRLIDRLAFLRFSYYGAADSSQKPRWRDDWRRAALPPLLVRARIGLNGPNGVIETSAIVDLRQR</sequence>
<gene>
    <name evidence="1" type="ORF">K2U94_17385</name>
</gene>
<keyword evidence="2" id="KW-1185">Reference proteome</keyword>
<comment type="caution">
    <text evidence="1">The sequence shown here is derived from an EMBL/GenBank/DDBJ whole genome shotgun (WGS) entry which is preliminary data.</text>
</comment>
<reference evidence="1" key="1">
    <citation type="journal article" date="2022" name="ISME J.">
        <title>Identification of active gaseous-alkane degraders at natural gas seeps.</title>
        <authorList>
            <person name="Farhan Ul Haque M."/>
            <person name="Hernandez M."/>
            <person name="Crombie A.T."/>
            <person name="Murrell J.C."/>
        </authorList>
    </citation>
    <scope>NUCLEOTIDE SEQUENCE</scope>
    <source>
        <strain evidence="1">PC2</strain>
    </source>
</reference>
<dbReference type="Pfam" id="PF07963">
    <property type="entry name" value="N_methyl"/>
    <property type="match status" value="1"/>
</dbReference>
<proteinExistence type="predicted"/>
<evidence type="ECO:0000313" key="2">
    <source>
        <dbReference type="Proteomes" id="UP001139104"/>
    </source>
</evidence>
<dbReference type="RefSeq" id="WP_243068409.1">
    <property type="nucleotide sequence ID" value="NZ_JAIVFK010000001.1"/>
</dbReference>
<name>A0ABS9ZDK2_9HYPH</name>
<organism evidence="1 2">
    <name type="scientific">Candidatus Rhodoblastus alkanivorans</name>
    <dbReference type="NCBI Taxonomy" id="2954117"/>
    <lineage>
        <taxon>Bacteria</taxon>
        <taxon>Pseudomonadati</taxon>
        <taxon>Pseudomonadota</taxon>
        <taxon>Alphaproteobacteria</taxon>
        <taxon>Hyphomicrobiales</taxon>
        <taxon>Rhodoblastaceae</taxon>
        <taxon>Rhodoblastus</taxon>
    </lineage>
</organism>
<accession>A0ABS9ZDK2</accession>
<dbReference type="InterPro" id="IPR012902">
    <property type="entry name" value="N_methyl_site"/>
</dbReference>